<comment type="cofactor">
    <cofactor evidence="6">
        <name>Zn(2+)</name>
        <dbReference type="ChEBI" id="CHEBI:29105"/>
    </cofactor>
</comment>
<evidence type="ECO:0000256" key="7">
    <source>
        <dbReference type="SAM" id="MobiDB-lite"/>
    </source>
</evidence>
<keyword evidence="2 6" id="KW-1003">Cell membrane</keyword>
<feature type="region of interest" description="Disordered" evidence="7">
    <location>
        <begin position="713"/>
        <end position="733"/>
    </location>
</feature>
<comment type="function">
    <text evidence="6">Part of an energy-coupled inorganic carbon pump.</text>
</comment>
<evidence type="ECO:0000256" key="1">
    <source>
        <dbReference type="ARBA" id="ARBA00022448"/>
    </source>
</evidence>
<gene>
    <name evidence="6" type="primary">dabA</name>
    <name evidence="8" type="ORF">BOW51_10080</name>
</gene>
<comment type="subcellular location">
    <subcellularLocation>
        <location evidence="6">Cell membrane</location>
        <topology evidence="6">Peripheral membrane protein</topology>
    </subcellularLocation>
</comment>
<keyword evidence="9" id="KW-1185">Reference proteome</keyword>
<dbReference type="HAMAP" id="MF_01871">
    <property type="entry name" value="DabA"/>
    <property type="match status" value="1"/>
</dbReference>
<evidence type="ECO:0000256" key="2">
    <source>
        <dbReference type="ARBA" id="ARBA00022475"/>
    </source>
</evidence>
<evidence type="ECO:0000256" key="3">
    <source>
        <dbReference type="ARBA" id="ARBA00022723"/>
    </source>
</evidence>
<dbReference type="AlphaFoldDB" id="A0A1T2KSL5"/>
<dbReference type="EMBL" id="MPRJ01000072">
    <property type="protein sequence ID" value="OOZ35845.1"/>
    <property type="molecule type" value="Genomic_DNA"/>
</dbReference>
<name>A0A1T2KSL5_9GAMM</name>
<organism evidence="8 9">
    <name type="scientific">Solemya velesiana gill symbiont</name>
    <dbReference type="NCBI Taxonomy" id="1918948"/>
    <lineage>
        <taxon>Bacteria</taxon>
        <taxon>Pseudomonadati</taxon>
        <taxon>Pseudomonadota</taxon>
        <taxon>Gammaproteobacteria</taxon>
        <taxon>sulfur-oxidizing symbionts</taxon>
    </lineage>
</organism>
<feature type="binding site" evidence="6">
    <location>
        <position position="570"/>
    </location>
    <ligand>
        <name>Zn(2+)</name>
        <dbReference type="ChEBI" id="CHEBI:29105"/>
    </ligand>
</feature>
<evidence type="ECO:0000256" key="6">
    <source>
        <dbReference type="HAMAP-Rule" id="MF_01871"/>
    </source>
</evidence>
<evidence type="ECO:0000256" key="5">
    <source>
        <dbReference type="ARBA" id="ARBA00023136"/>
    </source>
</evidence>
<feature type="binding site" evidence="6">
    <location>
        <position position="777"/>
    </location>
    <ligand>
        <name>Zn(2+)</name>
        <dbReference type="ChEBI" id="CHEBI:29105"/>
    </ligand>
</feature>
<comment type="similarity">
    <text evidence="6">Belongs to the inorganic carbon transporter (TC 9.A.2) DabA family.</text>
</comment>
<accession>A0A1T2KSL5</accession>
<feature type="binding site" evidence="6">
    <location>
        <position position="572"/>
    </location>
    <ligand>
        <name>Zn(2+)</name>
        <dbReference type="ChEBI" id="CHEBI:29105"/>
    </ligand>
</feature>
<dbReference type="GO" id="GO:0008270">
    <property type="term" value="F:zinc ion binding"/>
    <property type="evidence" value="ECO:0007669"/>
    <property type="project" value="UniProtKB-UniRule"/>
</dbReference>
<dbReference type="OrthoDB" id="9805101at2"/>
<protein>
    <recommendedName>
        <fullName evidence="6">Probable inorganic carbon transporter subunit DabA</fullName>
    </recommendedName>
</protein>
<keyword evidence="3 6" id="KW-0479">Metal-binding</keyword>
<feature type="binding site" evidence="6">
    <location>
        <position position="762"/>
    </location>
    <ligand>
        <name>Zn(2+)</name>
        <dbReference type="ChEBI" id="CHEBI:29105"/>
    </ligand>
</feature>
<dbReference type="Pfam" id="PF10070">
    <property type="entry name" value="DabA"/>
    <property type="match status" value="1"/>
</dbReference>
<evidence type="ECO:0000313" key="9">
    <source>
        <dbReference type="Proteomes" id="UP000190896"/>
    </source>
</evidence>
<dbReference type="RefSeq" id="WP_078487886.1">
    <property type="nucleotide sequence ID" value="NZ_MPRJ01000072.1"/>
</dbReference>
<evidence type="ECO:0000313" key="8">
    <source>
        <dbReference type="EMBL" id="OOZ35845.1"/>
    </source>
</evidence>
<proteinExistence type="inferred from homology"/>
<keyword evidence="4 6" id="KW-0862">Zinc</keyword>
<comment type="subunit">
    <text evidence="6">Forms a complex with DabB.</text>
</comment>
<dbReference type="PANTHER" id="PTHR38344">
    <property type="entry name" value="UPF0753 PROTEIN AQ_863"/>
    <property type="match status" value="1"/>
</dbReference>
<keyword evidence="1 6" id="KW-0813">Transport</keyword>
<comment type="caution">
    <text evidence="8">The sequence shown here is derived from an EMBL/GenBank/DDBJ whole genome shotgun (WGS) entry which is preliminary data.</text>
</comment>
<sequence length="1100" mass="124784">MGEQFLQYDIEAVRERLAEAIKQFEHILPAQAPIKDFVHHNTLHGFEHMTFPEAVAEAERITGNRGYETPERFREYYAAGRISRADLEGVLDLEESLEVGEELFTVGDRTFSRRDIYIASLVHPLKPVTGCQLNWQMEARDALNSFQPDVSDESRKILLQAAAADGHNSEAAAINDLWHASLEALGLEHFLVHPEDLLDLTPERAEMLLSQTADDETQAEPGRSHQRIRKESIHLLGDLFKRVGDNLTLSGLLQTLTGHDLLDDFRPLLIRQLGNYLDQGQAAWHDRGDDGFYAAWRRNALRDLGWLFDEMSGTREDIEVLPEDALETIITELHLLGIDEVHWTSYLEQLALEMPGWSGMFLWRHLHPGYEGLDQVRVDMTDYLAVRLILERLFAQRLCADQWNIEPNLDILRGTFRRRRSEFYVRYILFSARMPEYLTHRAQRLVGHSPQEGEEYHQWEQLADMVWTWRQSSDADKPGEHSVYRSGWRLFRLAQHLGLSGLQLRALDREQIEAIFSCLDGLDANQTGFIWLRAYENNYRDKILNTIVNNHGRGNWRSRENRPEAQIIFCMDDREEGIRRHLEELNPNIETFGAAAHFNVFNFFHGLDDDKPTMLCPVVAVPTHDVRENPQQGQQKINRIHQKRRKQRLRIKEIFVQETRRNLLGSTLLVMLAAPVSALVLAGKQLAPLTTGRLINAMRRWFDRDGITTSIEFTASRPKADATPERPQSGFTDGEQADRLEAFLRNIGLVNGFSPLPVIMGHGSHSQNNPHLAAYSCGACSGRNSGPNARLLAAIGNRPEVREILRGRDIDIPNDSWFLAAEHDTCNEDIHWYDLDKIPASRRSGADKLRTEIADATLSSAHERARKFVSAPRKPTREKAFDHIVGRALDFSQAHPELGHATNACALIGRRAVTQGAFFDRRMFLISYDHSTDPEGLVLERLLLANGPVGAGINLEYYFSTVNNEGYGSGTKTTHNVTGLLGVMEGASSDLRTGLPKQMIEVHEAMRLLVIVEAKTDMLTTIYTRQPPLQELVGNGWLLLAAKDPDSEQIDLFDPARGWVEWQGAVSQLPRVACSSDWYDGHIDPLDPALIESREATHGA</sequence>
<keyword evidence="5 6" id="KW-0472">Membrane</keyword>
<dbReference type="InterPro" id="IPR018752">
    <property type="entry name" value="DabA"/>
</dbReference>
<evidence type="ECO:0000256" key="4">
    <source>
        <dbReference type="ARBA" id="ARBA00022833"/>
    </source>
</evidence>
<dbReference type="GO" id="GO:0005886">
    <property type="term" value="C:plasma membrane"/>
    <property type="evidence" value="ECO:0007669"/>
    <property type="project" value="UniProtKB-SubCell"/>
</dbReference>
<reference evidence="8 9" key="1">
    <citation type="submission" date="2016-11" db="EMBL/GenBank/DDBJ databases">
        <title>Mixed transmission modes and dynamic genome evolution in an obligate animal-bacterial symbiosis.</title>
        <authorList>
            <person name="Russell S.L."/>
            <person name="Corbett-Detig R.B."/>
            <person name="Cavanaugh C.M."/>
        </authorList>
    </citation>
    <scope>NUCLEOTIDE SEQUENCE [LARGE SCALE GENOMIC DNA]</scope>
    <source>
        <strain evidence="8">Se-Cadez</strain>
    </source>
</reference>
<dbReference type="Proteomes" id="UP000190896">
    <property type="component" value="Unassembled WGS sequence"/>
</dbReference>
<dbReference type="PANTHER" id="PTHR38344:SF1">
    <property type="entry name" value="INORGANIC CARBON TRANSPORTER SUBUNIT DABA-RELATED"/>
    <property type="match status" value="1"/>
</dbReference>